<reference evidence="9 10" key="1">
    <citation type="submission" date="2020-08" db="EMBL/GenBank/DDBJ databases">
        <title>Genomic Encyclopedia of Type Strains, Phase IV (KMG-IV): sequencing the most valuable type-strain genomes for metagenomic binning, comparative biology and taxonomic classification.</title>
        <authorList>
            <person name="Goeker M."/>
        </authorList>
    </citation>
    <scope>NUCLEOTIDE SEQUENCE [LARGE SCALE GENOMIC DNA]</scope>
    <source>
        <strain evidence="9 10">DSM 24661</strain>
    </source>
</reference>
<evidence type="ECO:0000256" key="3">
    <source>
        <dbReference type="ARBA" id="ARBA00047806"/>
    </source>
</evidence>
<dbReference type="Pfam" id="PF01625">
    <property type="entry name" value="PMSR"/>
    <property type="match status" value="1"/>
</dbReference>
<comment type="caution">
    <text evidence="6">Lacks conserved residue(s) required for the propagation of feature annotation.</text>
</comment>
<accession>A0A840UJ54</accession>
<dbReference type="GO" id="GO:0034599">
    <property type="term" value="P:cellular response to oxidative stress"/>
    <property type="evidence" value="ECO:0007669"/>
    <property type="project" value="TreeGrafter"/>
</dbReference>
<keyword evidence="10" id="KW-1185">Reference proteome</keyword>
<dbReference type="InterPro" id="IPR002579">
    <property type="entry name" value="Met_Sox_Rdtase_MsrB_dom"/>
</dbReference>
<feature type="domain" description="MsrB" evidence="8">
    <location>
        <begin position="185"/>
        <end position="308"/>
    </location>
</feature>
<evidence type="ECO:0000313" key="10">
    <source>
        <dbReference type="Proteomes" id="UP000559117"/>
    </source>
</evidence>
<organism evidence="9 10">
    <name type="scientific">Pectinatus brassicae</name>
    <dbReference type="NCBI Taxonomy" id="862415"/>
    <lineage>
        <taxon>Bacteria</taxon>
        <taxon>Bacillati</taxon>
        <taxon>Bacillota</taxon>
        <taxon>Negativicutes</taxon>
        <taxon>Selenomonadales</taxon>
        <taxon>Selenomonadaceae</taxon>
        <taxon>Pectinatus</taxon>
    </lineage>
</organism>
<dbReference type="FunFam" id="2.170.150.20:FF:000003">
    <property type="entry name" value="Peptide methionine sulfoxide reductase MsrB"/>
    <property type="match status" value="1"/>
</dbReference>
<protein>
    <recommendedName>
        <fullName evidence="6 7">Multifunctional fusion protein</fullName>
    </recommendedName>
    <domain>
        <recommendedName>
            <fullName evidence="7">Peptide methionine sulfoxide reductase MsrA</fullName>
            <shortName evidence="7">Protein-methionine-S-oxide reductase</shortName>
            <ecNumber evidence="7">1.8.4.11</ecNumber>
        </recommendedName>
        <alternativeName>
            <fullName evidence="7">Peptide-methionine (S)-S-oxide reductase</fullName>
            <shortName evidence="7">Peptide Met(O) reductase</shortName>
        </alternativeName>
    </domain>
    <domain>
        <recommendedName>
            <fullName evidence="6">Peptide methionine sulfoxide reductase MsrB</fullName>
            <ecNumber evidence="6">1.8.4.12</ecNumber>
        </recommendedName>
        <alternativeName>
            <fullName evidence="6">Peptide-methionine (R)-S-oxide reductase</fullName>
        </alternativeName>
    </domain>
</protein>
<dbReference type="InterPro" id="IPR050162">
    <property type="entry name" value="MsrA_MetSO_reductase"/>
</dbReference>
<dbReference type="Gene3D" id="2.170.150.20">
    <property type="entry name" value="Peptide methionine sulfoxide reductase"/>
    <property type="match status" value="1"/>
</dbReference>
<comment type="caution">
    <text evidence="9">The sequence shown here is derived from an EMBL/GenBank/DDBJ whole genome shotgun (WGS) entry which is preliminary data.</text>
</comment>
<dbReference type="Pfam" id="PF01641">
    <property type="entry name" value="SelR"/>
    <property type="match status" value="1"/>
</dbReference>
<dbReference type="InterPro" id="IPR036509">
    <property type="entry name" value="Met_Sox_Rdtase_MsrA_sf"/>
</dbReference>
<evidence type="ECO:0000256" key="1">
    <source>
        <dbReference type="ARBA" id="ARBA00023002"/>
    </source>
</evidence>
<dbReference type="SUPFAM" id="SSF55068">
    <property type="entry name" value="Peptide methionine sulfoxide reductase"/>
    <property type="match status" value="1"/>
</dbReference>
<dbReference type="PROSITE" id="PS51790">
    <property type="entry name" value="MSRB"/>
    <property type="match status" value="1"/>
</dbReference>
<dbReference type="GO" id="GO:0005737">
    <property type="term" value="C:cytoplasm"/>
    <property type="evidence" value="ECO:0007669"/>
    <property type="project" value="TreeGrafter"/>
</dbReference>
<comment type="catalytic activity">
    <reaction evidence="5 7">
        <text>[thioredoxin]-disulfide + L-methionine + H2O = L-methionine (S)-S-oxide + [thioredoxin]-dithiol</text>
        <dbReference type="Rhea" id="RHEA:19993"/>
        <dbReference type="Rhea" id="RHEA-COMP:10698"/>
        <dbReference type="Rhea" id="RHEA-COMP:10700"/>
        <dbReference type="ChEBI" id="CHEBI:15377"/>
        <dbReference type="ChEBI" id="CHEBI:29950"/>
        <dbReference type="ChEBI" id="CHEBI:50058"/>
        <dbReference type="ChEBI" id="CHEBI:57844"/>
        <dbReference type="ChEBI" id="CHEBI:58772"/>
        <dbReference type="EC" id="1.8.4.11"/>
    </reaction>
</comment>
<comment type="catalytic activity">
    <reaction evidence="4 6">
        <text>L-methionyl-[protein] + [thioredoxin]-disulfide + H2O = L-methionyl-(R)-S-oxide-[protein] + [thioredoxin]-dithiol</text>
        <dbReference type="Rhea" id="RHEA:24164"/>
        <dbReference type="Rhea" id="RHEA-COMP:10698"/>
        <dbReference type="Rhea" id="RHEA-COMP:10700"/>
        <dbReference type="Rhea" id="RHEA-COMP:12313"/>
        <dbReference type="Rhea" id="RHEA-COMP:12314"/>
        <dbReference type="ChEBI" id="CHEBI:15377"/>
        <dbReference type="ChEBI" id="CHEBI:16044"/>
        <dbReference type="ChEBI" id="CHEBI:29950"/>
        <dbReference type="ChEBI" id="CHEBI:45764"/>
        <dbReference type="ChEBI" id="CHEBI:50058"/>
        <dbReference type="EC" id="1.8.4.12"/>
    </reaction>
</comment>
<comment type="similarity">
    <text evidence="6">Belongs to the MsrB Met sulfoxide reductase family.</text>
</comment>
<dbReference type="HAMAP" id="MF_01400">
    <property type="entry name" value="MsrB"/>
    <property type="match status" value="1"/>
</dbReference>
<evidence type="ECO:0000256" key="2">
    <source>
        <dbReference type="ARBA" id="ARBA00023268"/>
    </source>
</evidence>
<evidence type="ECO:0000256" key="7">
    <source>
        <dbReference type="HAMAP-Rule" id="MF_01401"/>
    </source>
</evidence>
<dbReference type="EC" id="1.8.4.11" evidence="7"/>
<dbReference type="AlphaFoldDB" id="A0A840UJ54"/>
<evidence type="ECO:0000259" key="8">
    <source>
        <dbReference type="PROSITE" id="PS51790"/>
    </source>
</evidence>
<dbReference type="InterPro" id="IPR002569">
    <property type="entry name" value="Met_Sox_Rdtase_MsrA_dom"/>
</dbReference>
<evidence type="ECO:0000313" key="9">
    <source>
        <dbReference type="EMBL" id="MBB5337166.1"/>
    </source>
</evidence>
<keyword evidence="1 6" id="KW-0560">Oxidoreductase</keyword>
<dbReference type="EMBL" id="JACHFH010000036">
    <property type="protein sequence ID" value="MBB5337166.1"/>
    <property type="molecule type" value="Genomic_DNA"/>
</dbReference>
<keyword evidence="2" id="KW-0511">Multifunctional enzyme</keyword>
<proteinExistence type="inferred from homology"/>
<dbReference type="EC" id="1.8.4.12" evidence="6"/>
<dbReference type="GO" id="GO:0008113">
    <property type="term" value="F:peptide-methionine (S)-S-oxide reductase activity"/>
    <property type="evidence" value="ECO:0007669"/>
    <property type="project" value="UniProtKB-UniRule"/>
</dbReference>
<dbReference type="HAMAP" id="MF_01401">
    <property type="entry name" value="MsrA"/>
    <property type="match status" value="1"/>
</dbReference>
<dbReference type="NCBIfam" id="TIGR00401">
    <property type="entry name" value="msrA"/>
    <property type="match status" value="1"/>
</dbReference>
<evidence type="ECO:0000256" key="5">
    <source>
        <dbReference type="ARBA" id="ARBA00048782"/>
    </source>
</evidence>
<dbReference type="PANTHER" id="PTHR42799:SF2">
    <property type="entry name" value="MITOCHONDRIAL PEPTIDE METHIONINE SULFOXIDE REDUCTASE"/>
    <property type="match status" value="1"/>
</dbReference>
<comment type="catalytic activity">
    <reaction evidence="3 7">
        <text>L-methionyl-[protein] + [thioredoxin]-disulfide + H2O = L-methionyl-(S)-S-oxide-[protein] + [thioredoxin]-dithiol</text>
        <dbReference type="Rhea" id="RHEA:14217"/>
        <dbReference type="Rhea" id="RHEA-COMP:10698"/>
        <dbReference type="Rhea" id="RHEA-COMP:10700"/>
        <dbReference type="Rhea" id="RHEA-COMP:12313"/>
        <dbReference type="Rhea" id="RHEA-COMP:12315"/>
        <dbReference type="ChEBI" id="CHEBI:15377"/>
        <dbReference type="ChEBI" id="CHEBI:16044"/>
        <dbReference type="ChEBI" id="CHEBI:29950"/>
        <dbReference type="ChEBI" id="CHEBI:44120"/>
        <dbReference type="ChEBI" id="CHEBI:50058"/>
        <dbReference type="EC" id="1.8.4.11"/>
    </reaction>
</comment>
<sequence>MINNKNIQEIYLAGGCFWGIQAFVDRLPGVVNTSVGYANGKLENPSYDEVCTDLTGHAETVMVMYDTNIISLNTILTCFFAAINPTTLNYQGPDHGTQYRSGIFYKNPADKKIIDTIITQQQKKHAVPIVTEILPLNCYYTAEEYHQKYLEKNPQGYCHIDLAILDKLSTGKFQSADNSYHKPSSNEIKNKLTKDQYYVTQSCGTEPPFHNEYWDNKQKGIYVDIVTGEPLFASTNKFDSGSGWPSFTKPINTDAITTAVDNSLSMERVEVKSRYGQSHLGHVFPDGPKEYGGMRYCINSASLKFIPLDEMAASGYSQYINIIK</sequence>
<dbReference type="PANTHER" id="PTHR42799">
    <property type="entry name" value="MITOCHONDRIAL PEPTIDE METHIONINE SULFOXIDE REDUCTASE"/>
    <property type="match status" value="1"/>
</dbReference>
<evidence type="ECO:0000256" key="4">
    <source>
        <dbReference type="ARBA" id="ARBA00048488"/>
    </source>
</evidence>
<dbReference type="Proteomes" id="UP000559117">
    <property type="component" value="Unassembled WGS sequence"/>
</dbReference>
<dbReference type="RefSeq" id="WP_183862759.1">
    <property type="nucleotide sequence ID" value="NZ_JACHFH010000036.1"/>
</dbReference>
<dbReference type="Gene3D" id="3.30.1060.10">
    <property type="entry name" value="Peptide methionine sulphoxide reductase MsrA"/>
    <property type="match status" value="1"/>
</dbReference>
<evidence type="ECO:0000256" key="6">
    <source>
        <dbReference type="HAMAP-Rule" id="MF_01400"/>
    </source>
</evidence>
<dbReference type="InterPro" id="IPR011057">
    <property type="entry name" value="Mss4-like_sf"/>
</dbReference>
<dbReference type="GO" id="GO:0033743">
    <property type="term" value="F:peptide-methionine (R)-S-oxide reductase activity"/>
    <property type="evidence" value="ECO:0007669"/>
    <property type="project" value="UniProtKB-UniRule"/>
</dbReference>
<name>A0A840UJ54_9FIRM</name>
<dbReference type="SUPFAM" id="SSF51316">
    <property type="entry name" value="Mss4-like"/>
    <property type="match status" value="1"/>
</dbReference>
<comment type="function">
    <text evidence="7">Has an important function as a repair enzyme for proteins that have been inactivated by oxidation. Catalyzes the reversible oxidation-reduction of methionine sulfoxide in proteins to methionine.</text>
</comment>
<feature type="active site" evidence="7">
    <location>
        <position position="16"/>
    </location>
</feature>
<dbReference type="NCBIfam" id="TIGR00357">
    <property type="entry name" value="peptide-methionine (R)-S-oxide reductase MsrB"/>
    <property type="match status" value="1"/>
</dbReference>
<feature type="active site" description="Nucleophile" evidence="6">
    <location>
        <position position="297"/>
    </location>
</feature>
<comment type="similarity">
    <text evidence="7">Belongs to the MsrA Met sulfoxide reductase family.</text>
</comment>
<gene>
    <name evidence="7" type="primary">msrA</name>
    <name evidence="6" type="synonym">msrB</name>
    <name evidence="9" type="ORF">HNR32_002323</name>
</gene>